<dbReference type="EMBL" id="KN716271">
    <property type="protein sequence ID" value="KJH48313.1"/>
    <property type="molecule type" value="Genomic_DNA"/>
</dbReference>
<reference evidence="2 3" key="1">
    <citation type="submission" date="2013-11" db="EMBL/GenBank/DDBJ databases">
        <title>Draft genome of the bovine lungworm Dictyocaulus viviparus.</title>
        <authorList>
            <person name="Mitreva M."/>
        </authorList>
    </citation>
    <scope>NUCLEOTIDE SEQUENCE [LARGE SCALE GENOMIC DNA]</scope>
    <source>
        <strain evidence="2 3">HannoverDv2000</strain>
    </source>
</reference>
<sequence length="240" mass="27629">MSAVATEIENFLIPRSLSDVRRYVVLDAPNLMHMKKSSKHDKFGVTALLAIMKYFLKNDFDVIAVSQRKYSLSATVYNECIFWQLEETGLIYMAQNHVHDDIVALEIAYATDGVIVSNDQFRDHLLFCPRLKNIINRCISINFTNRGKPEQSAISEAIYGCNEQNFSFIPRRDSSSLYVQLVFCTDSFFSTENNIRHEIVKEHRQNWTVEYRDKTIGLIDDIIKTIRSNESPILKAESSA</sequence>
<name>A0A0D8XUN1_DICVI</name>
<proteinExistence type="predicted"/>
<dbReference type="AlphaFoldDB" id="A0A0D8XUN1"/>
<keyword evidence="3" id="KW-1185">Reference proteome</keyword>
<dbReference type="InterPro" id="IPR021869">
    <property type="entry name" value="RNase_Zc3h12_NYN"/>
</dbReference>
<protein>
    <recommendedName>
        <fullName evidence="1">RNase NYN domain-containing protein</fullName>
    </recommendedName>
</protein>
<dbReference type="Pfam" id="PF11977">
    <property type="entry name" value="RNase_Zc3h12a"/>
    <property type="match status" value="1"/>
</dbReference>
<feature type="domain" description="RNase NYN" evidence="1">
    <location>
        <begin position="21"/>
        <end position="145"/>
    </location>
</feature>
<reference evidence="3" key="2">
    <citation type="journal article" date="2016" name="Sci. Rep.">
        <title>Dictyocaulus viviparus genome, variome and transcriptome elucidate lungworm biology and support future intervention.</title>
        <authorList>
            <person name="McNulty S.N."/>
            <person name="Strube C."/>
            <person name="Rosa B.A."/>
            <person name="Martin J.C."/>
            <person name="Tyagi R."/>
            <person name="Choi Y.J."/>
            <person name="Wang Q."/>
            <person name="Hallsworth Pepin K."/>
            <person name="Zhang X."/>
            <person name="Ozersky P."/>
            <person name="Wilson R.K."/>
            <person name="Sternberg P.W."/>
            <person name="Gasser R.B."/>
            <person name="Mitreva M."/>
        </authorList>
    </citation>
    <scope>NUCLEOTIDE SEQUENCE [LARGE SCALE GENOMIC DNA]</scope>
    <source>
        <strain evidence="3">HannoverDv2000</strain>
    </source>
</reference>
<organism evidence="2 3">
    <name type="scientific">Dictyocaulus viviparus</name>
    <name type="common">Bovine lungworm</name>
    <dbReference type="NCBI Taxonomy" id="29172"/>
    <lineage>
        <taxon>Eukaryota</taxon>
        <taxon>Metazoa</taxon>
        <taxon>Ecdysozoa</taxon>
        <taxon>Nematoda</taxon>
        <taxon>Chromadorea</taxon>
        <taxon>Rhabditida</taxon>
        <taxon>Rhabditina</taxon>
        <taxon>Rhabditomorpha</taxon>
        <taxon>Strongyloidea</taxon>
        <taxon>Metastrongylidae</taxon>
        <taxon>Dictyocaulus</taxon>
    </lineage>
</organism>
<dbReference type="Gene3D" id="3.40.50.11980">
    <property type="match status" value="1"/>
</dbReference>
<evidence type="ECO:0000313" key="2">
    <source>
        <dbReference type="EMBL" id="KJH48313.1"/>
    </source>
</evidence>
<dbReference type="OrthoDB" id="392925at2759"/>
<dbReference type="Proteomes" id="UP000053766">
    <property type="component" value="Unassembled WGS sequence"/>
</dbReference>
<evidence type="ECO:0000313" key="3">
    <source>
        <dbReference type="Proteomes" id="UP000053766"/>
    </source>
</evidence>
<gene>
    <name evidence="2" type="ORF">DICVIV_05554</name>
</gene>
<accession>A0A0D8XUN1</accession>
<evidence type="ECO:0000259" key="1">
    <source>
        <dbReference type="Pfam" id="PF11977"/>
    </source>
</evidence>